<feature type="compositionally biased region" description="Basic residues" evidence="1">
    <location>
        <begin position="26"/>
        <end position="39"/>
    </location>
</feature>
<reference evidence="3" key="4">
    <citation type="submission" date="2025-05" db="UniProtKB">
        <authorList>
            <consortium name="EnsemblFungi"/>
        </authorList>
    </citation>
    <scope>IDENTIFICATION</scope>
    <source>
        <strain evidence="3">isolate 1-1 / race 1 (BBBD)</strain>
    </source>
</reference>
<feature type="compositionally biased region" description="Basic and acidic residues" evidence="1">
    <location>
        <begin position="75"/>
        <end position="86"/>
    </location>
</feature>
<reference evidence="2" key="1">
    <citation type="submission" date="2009-11" db="EMBL/GenBank/DDBJ databases">
        <authorList>
            <consortium name="The Broad Institute Genome Sequencing Platform"/>
            <person name="Ward D."/>
            <person name="Feldgarden M."/>
            <person name="Earl A."/>
            <person name="Young S.K."/>
            <person name="Zeng Q."/>
            <person name="Koehrsen M."/>
            <person name="Alvarado L."/>
            <person name="Berlin A."/>
            <person name="Bochicchio J."/>
            <person name="Borenstein D."/>
            <person name="Chapman S.B."/>
            <person name="Chen Z."/>
            <person name="Engels R."/>
            <person name="Freedman E."/>
            <person name="Gellesch M."/>
            <person name="Goldberg J."/>
            <person name="Griggs A."/>
            <person name="Gujja S."/>
            <person name="Heilman E."/>
            <person name="Heiman D."/>
            <person name="Hepburn T."/>
            <person name="Howarth C."/>
            <person name="Jen D."/>
            <person name="Larson L."/>
            <person name="Lewis B."/>
            <person name="Mehta T."/>
            <person name="Park D."/>
            <person name="Pearson M."/>
            <person name="Roberts A."/>
            <person name="Saif S."/>
            <person name="Shea T."/>
            <person name="Shenoy N."/>
            <person name="Sisk P."/>
            <person name="Stolte C."/>
            <person name="Sykes S."/>
            <person name="Thomson T."/>
            <person name="Walk T."/>
            <person name="White J."/>
            <person name="Yandava C."/>
            <person name="Izard J."/>
            <person name="Baranova O.V."/>
            <person name="Blanton J.M."/>
            <person name="Tanner A.C."/>
            <person name="Dewhirst F.E."/>
            <person name="Haas B."/>
            <person name="Nusbaum C."/>
            <person name="Birren B."/>
        </authorList>
    </citation>
    <scope>NUCLEOTIDE SEQUENCE [LARGE SCALE GENOMIC DNA]</scope>
    <source>
        <strain evidence="2">1-1 BBBD Race 1</strain>
    </source>
</reference>
<accession>A0A180FXC8</accession>
<dbReference type="AlphaFoldDB" id="A0A180FXC8"/>
<protein>
    <submittedName>
        <fullName evidence="2 3">Uncharacterized protein</fullName>
    </submittedName>
</protein>
<proteinExistence type="predicted"/>
<reference evidence="3 4" key="3">
    <citation type="journal article" date="2017" name="G3 (Bethesda)">
        <title>Comparative analysis highlights variable genome content of wheat rusts and divergence of the mating loci.</title>
        <authorList>
            <person name="Cuomo C.A."/>
            <person name="Bakkeren G."/>
            <person name="Khalil H.B."/>
            <person name="Panwar V."/>
            <person name="Joly D."/>
            <person name="Linning R."/>
            <person name="Sakthikumar S."/>
            <person name="Song X."/>
            <person name="Adiconis X."/>
            <person name="Fan L."/>
            <person name="Goldberg J.M."/>
            <person name="Levin J.Z."/>
            <person name="Young S."/>
            <person name="Zeng Q."/>
            <person name="Anikster Y."/>
            <person name="Bruce M."/>
            <person name="Wang M."/>
            <person name="Yin C."/>
            <person name="McCallum B."/>
            <person name="Szabo L.J."/>
            <person name="Hulbert S."/>
            <person name="Chen X."/>
            <person name="Fellers J.P."/>
        </authorList>
    </citation>
    <scope>NUCLEOTIDE SEQUENCE</scope>
    <source>
        <strain evidence="4">Isolate 1-1 / race 1 (BBBD)</strain>
        <strain evidence="3">isolate 1-1 / race 1 (BBBD)</strain>
    </source>
</reference>
<feature type="non-terminal residue" evidence="2">
    <location>
        <position position="1"/>
    </location>
</feature>
<feature type="region of interest" description="Disordered" evidence="1">
    <location>
        <begin position="75"/>
        <end position="94"/>
    </location>
</feature>
<dbReference type="Proteomes" id="UP000005240">
    <property type="component" value="Unassembled WGS sequence"/>
</dbReference>
<evidence type="ECO:0000256" key="1">
    <source>
        <dbReference type="SAM" id="MobiDB-lite"/>
    </source>
</evidence>
<dbReference type="EMBL" id="ADAS02010850">
    <property type="protein sequence ID" value="OAV84848.1"/>
    <property type="molecule type" value="Genomic_DNA"/>
</dbReference>
<feature type="compositionally biased region" description="Pro residues" evidence="1">
    <location>
        <begin position="1"/>
        <end position="10"/>
    </location>
</feature>
<dbReference type="VEuPathDB" id="FungiDB:PTTG_31007"/>
<feature type="region of interest" description="Disordered" evidence="1">
    <location>
        <begin position="1"/>
        <end position="50"/>
    </location>
</feature>
<feature type="compositionally biased region" description="Low complexity" evidence="1">
    <location>
        <begin position="11"/>
        <end position="23"/>
    </location>
</feature>
<evidence type="ECO:0000313" key="3">
    <source>
        <dbReference type="EnsemblFungi" id="PTTG_31007-t43_1-p1"/>
    </source>
</evidence>
<keyword evidence="4" id="KW-1185">Reference proteome</keyword>
<evidence type="ECO:0000313" key="4">
    <source>
        <dbReference type="Proteomes" id="UP000005240"/>
    </source>
</evidence>
<gene>
    <name evidence="2" type="ORF">PTTG_31007</name>
</gene>
<name>A0A180FXC8_PUCT1</name>
<dbReference type="EnsemblFungi" id="PTTG_31007-t43_1">
    <property type="protein sequence ID" value="PTTG_31007-t43_1-p1"/>
    <property type="gene ID" value="PTTG_31007"/>
</dbReference>
<organism evidence="2">
    <name type="scientific">Puccinia triticina (isolate 1-1 / race 1 (BBBD))</name>
    <name type="common">Brown leaf rust fungus</name>
    <dbReference type="NCBI Taxonomy" id="630390"/>
    <lineage>
        <taxon>Eukaryota</taxon>
        <taxon>Fungi</taxon>
        <taxon>Dikarya</taxon>
        <taxon>Basidiomycota</taxon>
        <taxon>Pucciniomycotina</taxon>
        <taxon>Pucciniomycetes</taxon>
        <taxon>Pucciniales</taxon>
        <taxon>Pucciniaceae</taxon>
        <taxon>Puccinia</taxon>
    </lineage>
</organism>
<evidence type="ECO:0000313" key="2">
    <source>
        <dbReference type="EMBL" id="OAV84848.1"/>
    </source>
</evidence>
<reference evidence="2" key="2">
    <citation type="submission" date="2016-05" db="EMBL/GenBank/DDBJ databases">
        <title>Comparative analysis highlights variable genome content of wheat rusts and divergence of the mating loci.</title>
        <authorList>
            <person name="Cuomo C.A."/>
            <person name="Bakkeren G."/>
            <person name="Szabo L."/>
            <person name="Khalil H."/>
            <person name="Joly D."/>
            <person name="Goldberg J."/>
            <person name="Young S."/>
            <person name="Zeng Q."/>
            <person name="Fellers J."/>
        </authorList>
    </citation>
    <scope>NUCLEOTIDE SEQUENCE [LARGE SCALE GENOMIC DNA]</scope>
    <source>
        <strain evidence="2">1-1 BBBD Race 1</strain>
    </source>
</reference>
<sequence length="118" mass="12416">PRTLPKPPTIRTPTRIRRTATTANHGSKHPRAGHIHPGIKGRAEAGKAGPRAIKATAGTAATTTGVATAVRTAKTEETIKGTHEENDAVAGKAEANKTSKTPLVDTIIVWWAGSREQE</sequence>